<organism evidence="1 2">
    <name type="scientific">Dallia pectoralis</name>
    <name type="common">Alaska blackfish</name>
    <dbReference type="NCBI Taxonomy" id="75939"/>
    <lineage>
        <taxon>Eukaryota</taxon>
        <taxon>Metazoa</taxon>
        <taxon>Chordata</taxon>
        <taxon>Craniata</taxon>
        <taxon>Vertebrata</taxon>
        <taxon>Euteleostomi</taxon>
        <taxon>Actinopterygii</taxon>
        <taxon>Neopterygii</taxon>
        <taxon>Teleostei</taxon>
        <taxon>Protacanthopterygii</taxon>
        <taxon>Esociformes</taxon>
        <taxon>Umbridae</taxon>
        <taxon>Dallia</taxon>
    </lineage>
</organism>
<gene>
    <name evidence="1" type="ORF">DPEC_G00036900</name>
</gene>
<accession>A0ACC2HEE5</accession>
<proteinExistence type="predicted"/>
<name>A0ACC2HEE5_DALPE</name>
<evidence type="ECO:0000313" key="2">
    <source>
        <dbReference type="Proteomes" id="UP001157502"/>
    </source>
</evidence>
<keyword evidence="2" id="KW-1185">Reference proteome</keyword>
<sequence length="134" mass="14843">MDCRQETAGAEVNLGPSDLQEGRSSGSGILNVEARGVQEKMQLHTETKRGQHDVRIAVLGPEWDFCSSKRLPLSWQQSSALSHGGDSEDRDEVLHSQGVIMKDLALAREIKCATLFLPQPSRPPGWDFAKDVWM</sequence>
<protein>
    <submittedName>
        <fullName evidence="1">Uncharacterized protein</fullName>
    </submittedName>
</protein>
<dbReference type="Proteomes" id="UP001157502">
    <property type="component" value="Chromosome 3"/>
</dbReference>
<comment type="caution">
    <text evidence="1">The sequence shown here is derived from an EMBL/GenBank/DDBJ whole genome shotgun (WGS) entry which is preliminary data.</text>
</comment>
<dbReference type="EMBL" id="CM055730">
    <property type="protein sequence ID" value="KAJ8014115.1"/>
    <property type="molecule type" value="Genomic_DNA"/>
</dbReference>
<reference evidence="1" key="1">
    <citation type="submission" date="2021-05" db="EMBL/GenBank/DDBJ databases">
        <authorList>
            <person name="Pan Q."/>
            <person name="Jouanno E."/>
            <person name="Zahm M."/>
            <person name="Klopp C."/>
            <person name="Cabau C."/>
            <person name="Louis A."/>
            <person name="Berthelot C."/>
            <person name="Parey E."/>
            <person name="Roest Crollius H."/>
            <person name="Montfort J."/>
            <person name="Robinson-Rechavi M."/>
            <person name="Bouchez O."/>
            <person name="Lampietro C."/>
            <person name="Lopez Roques C."/>
            <person name="Donnadieu C."/>
            <person name="Postlethwait J."/>
            <person name="Bobe J."/>
            <person name="Dillon D."/>
            <person name="Chandos A."/>
            <person name="von Hippel F."/>
            <person name="Guiguen Y."/>
        </authorList>
    </citation>
    <scope>NUCLEOTIDE SEQUENCE</scope>
    <source>
        <strain evidence="1">YG-Jan2019</strain>
    </source>
</reference>
<evidence type="ECO:0000313" key="1">
    <source>
        <dbReference type="EMBL" id="KAJ8014115.1"/>
    </source>
</evidence>